<feature type="compositionally biased region" description="Basic residues" evidence="2">
    <location>
        <begin position="181"/>
        <end position="197"/>
    </location>
</feature>
<dbReference type="GO" id="GO:0005634">
    <property type="term" value="C:nucleus"/>
    <property type="evidence" value="ECO:0007669"/>
    <property type="project" value="TreeGrafter"/>
</dbReference>
<dbReference type="GO" id="GO:0043161">
    <property type="term" value="P:proteasome-mediated ubiquitin-dependent protein catabolic process"/>
    <property type="evidence" value="ECO:0007669"/>
    <property type="project" value="TreeGrafter"/>
</dbReference>
<feature type="region of interest" description="Disordered" evidence="2">
    <location>
        <begin position="140"/>
        <end position="197"/>
    </location>
</feature>
<dbReference type="GO" id="GO:0034515">
    <property type="term" value="C:proteasome storage granule"/>
    <property type="evidence" value="ECO:0007669"/>
    <property type="project" value="TreeGrafter"/>
</dbReference>
<evidence type="ECO:0000313" key="5">
    <source>
        <dbReference type="EMBL" id="KII60594.1"/>
    </source>
</evidence>
<evidence type="ECO:0000256" key="3">
    <source>
        <dbReference type="SAM" id="Phobius"/>
    </source>
</evidence>
<organism evidence="5 6">
    <name type="scientific">Thelohanellus kitauei</name>
    <name type="common">Myxosporean</name>
    <dbReference type="NCBI Taxonomy" id="669202"/>
    <lineage>
        <taxon>Eukaryota</taxon>
        <taxon>Metazoa</taxon>
        <taxon>Cnidaria</taxon>
        <taxon>Myxozoa</taxon>
        <taxon>Myxosporea</taxon>
        <taxon>Bivalvulida</taxon>
        <taxon>Platysporina</taxon>
        <taxon>Myxobolidae</taxon>
        <taxon>Thelohanellus</taxon>
    </lineage>
</organism>
<protein>
    <submittedName>
        <fullName evidence="5">26S proteasome non-ATPase regulatory subunit 1</fullName>
    </submittedName>
</protein>
<keyword evidence="5" id="KW-0647">Proteasome</keyword>
<dbReference type="Gene3D" id="1.25.10.10">
    <property type="entry name" value="Leucine-rich Repeat Variant"/>
    <property type="match status" value="1"/>
</dbReference>
<feature type="domain" description="26S proteasome regulatory subunit RPN2 C-terminal" evidence="4">
    <location>
        <begin position="107"/>
        <end position="183"/>
    </location>
</feature>
<reference evidence="5 6" key="1">
    <citation type="journal article" date="2014" name="Genome Biol. Evol.">
        <title>The genome of the myxosporean Thelohanellus kitauei shows adaptations to nutrient acquisition within its fish host.</title>
        <authorList>
            <person name="Yang Y."/>
            <person name="Xiong J."/>
            <person name="Zhou Z."/>
            <person name="Huo F."/>
            <person name="Miao W."/>
            <person name="Ran C."/>
            <person name="Liu Y."/>
            <person name="Zhang J."/>
            <person name="Feng J."/>
            <person name="Wang M."/>
            <person name="Wang M."/>
            <person name="Wang L."/>
            <person name="Yao B."/>
        </authorList>
    </citation>
    <scope>NUCLEOTIDE SEQUENCE [LARGE SCALE GENOMIC DNA]</scope>
    <source>
        <strain evidence="5">Wuqing</strain>
    </source>
</reference>
<dbReference type="Pfam" id="PF18004">
    <property type="entry name" value="RPN2_C"/>
    <property type="match status" value="1"/>
</dbReference>
<feature type="transmembrane region" description="Helical" evidence="3">
    <location>
        <begin position="89"/>
        <end position="111"/>
    </location>
</feature>
<evidence type="ECO:0000256" key="2">
    <source>
        <dbReference type="SAM" id="MobiDB-lite"/>
    </source>
</evidence>
<evidence type="ECO:0000256" key="1">
    <source>
        <dbReference type="ARBA" id="ARBA00022737"/>
    </source>
</evidence>
<dbReference type="InterPro" id="IPR040623">
    <property type="entry name" value="RPN2_C"/>
</dbReference>
<dbReference type="PANTHER" id="PTHR10943:SF2">
    <property type="entry name" value="26S PROTEASOME NON-ATPASE REGULATORY SUBUNIT 1"/>
    <property type="match status" value="1"/>
</dbReference>
<accession>A0A0C2M8F1</accession>
<dbReference type="OMA" id="MQVICEG"/>
<feature type="compositionally biased region" description="Basic and acidic residues" evidence="2">
    <location>
        <begin position="140"/>
        <end position="149"/>
    </location>
</feature>
<dbReference type="OrthoDB" id="5973869at2759"/>
<dbReference type="Proteomes" id="UP000031668">
    <property type="component" value="Unassembled WGS sequence"/>
</dbReference>
<keyword evidence="3" id="KW-0472">Membrane</keyword>
<gene>
    <name evidence="5" type="ORF">RF11_07354</name>
</gene>
<proteinExistence type="predicted"/>
<dbReference type="InterPro" id="IPR011989">
    <property type="entry name" value="ARM-like"/>
</dbReference>
<dbReference type="EMBL" id="JWZT01005556">
    <property type="protein sequence ID" value="KII60594.1"/>
    <property type="molecule type" value="Genomic_DNA"/>
</dbReference>
<evidence type="ECO:0000259" key="4">
    <source>
        <dbReference type="Pfam" id="PF18004"/>
    </source>
</evidence>
<keyword evidence="3" id="KW-0812">Transmembrane</keyword>
<dbReference type="AlphaFoldDB" id="A0A0C2M8F1"/>
<dbReference type="PANTHER" id="PTHR10943">
    <property type="entry name" value="26S PROTEASOME NON-ATPASE REGULATORY SUBUNIT"/>
    <property type="match status" value="1"/>
</dbReference>
<keyword evidence="1" id="KW-0677">Repeat</keyword>
<evidence type="ECO:0000313" key="6">
    <source>
        <dbReference type="Proteomes" id="UP000031668"/>
    </source>
</evidence>
<dbReference type="GO" id="GO:0008540">
    <property type="term" value="C:proteasome regulatory particle, base subcomplex"/>
    <property type="evidence" value="ECO:0007669"/>
    <property type="project" value="TreeGrafter"/>
</dbReference>
<keyword evidence="6" id="KW-1185">Reference proteome</keyword>
<comment type="caution">
    <text evidence="5">The sequence shown here is derived from an EMBL/GenBank/DDBJ whole genome shotgun (WGS) entry which is preliminary data.</text>
</comment>
<sequence>MCCCKSAFVAAGMVLVQRNEKTTESFRDIRSQLTSLCHDRRAEAVAKLGAYVGLGIMDAGCRNQTLAFKTLQGHTRMPSIVGFLVFQQFWYWFPLVHFLSLCFVPSCIVLVNPNFEMPKYSFICDADPSFFAYPTLPEKHKREHHEKNRPSQLSQSMKSYGKRRNMSLKDHDTNYTSRGVSVKKPRTTHSHRCKSFP</sequence>
<name>A0A0C2M8F1_THEKT</name>
<keyword evidence="3" id="KW-1133">Transmembrane helix</keyword>